<protein>
    <submittedName>
        <fullName evidence="1">Uncharacterized protein</fullName>
    </submittedName>
</protein>
<accession>A0A1B2DZP6</accession>
<sequence>MTLIRMVLLMILIQQKVISINWMETILPLSREAWKLGCLYMATGLLYQRRRTFFTHLVPQQVVAVCTVLILTVATSSKQRYPQVLVTELLLVQNFTMAIVAVRKVS</sequence>
<evidence type="ECO:0000313" key="1">
    <source>
        <dbReference type="EMBL" id="ANY73152.1"/>
    </source>
</evidence>
<dbReference type="EMBL" id="CP016809">
    <property type="protein sequence ID" value="ANY73152.1"/>
    <property type="molecule type" value="Genomic_DNA"/>
</dbReference>
<name>A0A1B2DZP6_9BACL</name>
<organism evidence="1">
    <name type="scientific">Paenibacillus ihbetae</name>
    <dbReference type="NCBI Taxonomy" id="1870820"/>
    <lineage>
        <taxon>Bacteria</taxon>
        <taxon>Bacillati</taxon>
        <taxon>Bacillota</taxon>
        <taxon>Bacilli</taxon>
        <taxon>Bacillales</taxon>
        <taxon>Paenibacillaceae</taxon>
        <taxon>Paenibacillus</taxon>
    </lineage>
</organism>
<proteinExistence type="predicted"/>
<reference evidence="1" key="1">
    <citation type="submission" date="2016-08" db="EMBL/GenBank/DDBJ databases">
        <title>Complete Genome Seqeunce of Paenibacillus sp. nov. IHBB 9852 from high altitute lake of Indian trans-Himalayas.</title>
        <authorList>
            <person name="Kiran S."/>
            <person name="Swarnkar M.K."/>
            <person name="Rana A."/>
            <person name="Tewari R."/>
            <person name="Gulati A."/>
        </authorList>
    </citation>
    <scope>NUCLEOTIDE SEQUENCE [LARGE SCALE GENOMIC DNA]</scope>
    <source>
        <strain evidence="1">IHBB 9852</strain>
    </source>
</reference>
<dbReference type="KEGG" id="pib:BBD41_11425"/>
<dbReference type="AlphaFoldDB" id="A0A1B2DZP6"/>
<gene>
    <name evidence="1" type="ORF">BBD41_11425</name>
</gene>